<dbReference type="STRING" id="1631871.FOL01_1949"/>
<dbReference type="EMBL" id="CP014332">
    <property type="protein sequence ID" value="APS42808.1"/>
    <property type="molecule type" value="Genomic_DNA"/>
</dbReference>
<dbReference type="KEGG" id="wjo:FOL01_1949"/>
<dbReference type="Gene3D" id="1.20.1740.10">
    <property type="entry name" value="Amino acid/polyamine transporter I"/>
    <property type="match status" value="1"/>
</dbReference>
<proteinExistence type="predicted"/>
<feature type="transmembrane region" description="Helical" evidence="5">
    <location>
        <begin position="430"/>
        <end position="447"/>
    </location>
</feature>
<feature type="transmembrane region" description="Helical" evidence="5">
    <location>
        <begin position="404"/>
        <end position="424"/>
    </location>
</feature>
<feature type="transmembrane region" description="Helical" evidence="5">
    <location>
        <begin position="283"/>
        <end position="301"/>
    </location>
</feature>
<feature type="transmembrane region" description="Helical" evidence="5">
    <location>
        <begin position="242"/>
        <end position="263"/>
    </location>
</feature>
<feature type="transmembrane region" description="Helical" evidence="5">
    <location>
        <begin position="197"/>
        <end position="221"/>
    </location>
</feature>
<organism evidence="6 7">
    <name type="scientific">Weissella jogaejeotgali</name>
    <dbReference type="NCBI Taxonomy" id="1631871"/>
    <lineage>
        <taxon>Bacteria</taxon>
        <taxon>Bacillati</taxon>
        <taxon>Bacillota</taxon>
        <taxon>Bacilli</taxon>
        <taxon>Lactobacillales</taxon>
        <taxon>Lactobacillaceae</taxon>
        <taxon>Weissella</taxon>
    </lineage>
</organism>
<feature type="transmembrane region" description="Helical" evidence="5">
    <location>
        <begin position="343"/>
        <end position="363"/>
    </location>
</feature>
<keyword evidence="4 5" id="KW-0472">Membrane</keyword>
<dbReference type="PANTHER" id="PTHR47547">
    <property type="match status" value="1"/>
</dbReference>
<gene>
    <name evidence="6" type="ORF">FOL01_1949</name>
</gene>
<protein>
    <submittedName>
        <fullName evidence="6">Amino acid transporter</fullName>
    </submittedName>
</protein>
<evidence type="ECO:0000256" key="3">
    <source>
        <dbReference type="ARBA" id="ARBA00022989"/>
    </source>
</evidence>
<dbReference type="PIRSF" id="PIRSF006060">
    <property type="entry name" value="AA_transporter"/>
    <property type="match status" value="1"/>
</dbReference>
<evidence type="ECO:0000256" key="1">
    <source>
        <dbReference type="ARBA" id="ARBA00004141"/>
    </source>
</evidence>
<keyword evidence="3 5" id="KW-1133">Transmembrane helix</keyword>
<dbReference type="AlphaFoldDB" id="A0A1L6RE95"/>
<evidence type="ECO:0000313" key="7">
    <source>
        <dbReference type="Proteomes" id="UP000185473"/>
    </source>
</evidence>
<feature type="transmembrane region" description="Helical" evidence="5">
    <location>
        <begin position="132"/>
        <end position="152"/>
    </location>
</feature>
<sequence>MKSDKTKKIGLFQLIMLTLGSLIGSGWLFGSWEATSVAGPAAIISWVIGGLVIAAIAYNYIELGAMFPEAGGMSRYAQYSHGPLLGFIASWSNWMSLITLIPIEAVAAVQYMSSWPWAWANWTKQFFSNGEITTTGLFLVFGFMLVFTLINFWSVTLLTRFTNFISLFKIGVPAITVIMLALSSFHPENYGHSLHEFMPYGSAPIFSATATAGIIFSFNAFQTVINMGSEIKNTKKNIGRGIFLSLLISGIIYVLIQSAYIMAIDPATIAQHGWHGINFNSPFADLAILLGIHWLSVLLYLDAFVSPVGTGVSFAASTGRVLFAMESNKHVPKYLGKLSSRFYMPRAAMLTNLGISMIMVSVFRSWSTLATVICASTLIAYLTGPVTAAAFRHTAPNFKRPVKLKMLSFMAPVAFVLASLAIYWSMWPTTIEVIMVILLGLPIYFYYEYKAKNSDTWKAFKSALWLIVYLIFISLISYAGSHEFNGAGWISYPWDFVVIIGVSLIFYYWGVKSAQIFPDYYQAKKLNDTVKE</sequence>
<dbReference type="InterPro" id="IPR052962">
    <property type="entry name" value="AA_Transporter_AGT"/>
</dbReference>
<name>A0A1L6RE95_9LACO</name>
<feature type="transmembrane region" description="Helical" evidence="5">
    <location>
        <begin position="164"/>
        <end position="185"/>
    </location>
</feature>
<feature type="transmembrane region" description="Helical" evidence="5">
    <location>
        <begin position="41"/>
        <end position="61"/>
    </location>
</feature>
<reference evidence="6 7" key="1">
    <citation type="submission" date="2016-02" db="EMBL/GenBank/DDBJ databases">
        <title>Complete Genome Sequence of Weissella jogaejeotgali FOL01.</title>
        <authorList>
            <person name="Lee J.-H."/>
            <person name="Ku H.-J."/>
        </authorList>
    </citation>
    <scope>NUCLEOTIDE SEQUENCE [LARGE SCALE GENOMIC DNA]</scope>
    <source>
        <strain evidence="6 7">FOL01</strain>
    </source>
</reference>
<keyword evidence="2 5" id="KW-0812">Transmembrane</keyword>
<evidence type="ECO:0000256" key="5">
    <source>
        <dbReference type="SAM" id="Phobius"/>
    </source>
</evidence>
<dbReference type="GO" id="GO:0016020">
    <property type="term" value="C:membrane"/>
    <property type="evidence" value="ECO:0007669"/>
    <property type="project" value="UniProtKB-SubCell"/>
</dbReference>
<dbReference type="InterPro" id="IPR002293">
    <property type="entry name" value="AA/rel_permease1"/>
</dbReference>
<dbReference type="Proteomes" id="UP000185473">
    <property type="component" value="Chromosome"/>
</dbReference>
<feature type="transmembrane region" description="Helical" evidence="5">
    <location>
        <begin position="369"/>
        <end position="392"/>
    </location>
</feature>
<accession>A0A1L6RE95</accession>
<feature type="transmembrane region" description="Helical" evidence="5">
    <location>
        <begin position="9"/>
        <end position="29"/>
    </location>
</feature>
<evidence type="ECO:0000256" key="4">
    <source>
        <dbReference type="ARBA" id="ARBA00023136"/>
    </source>
</evidence>
<feature type="transmembrane region" description="Helical" evidence="5">
    <location>
        <begin position="459"/>
        <end position="480"/>
    </location>
</feature>
<dbReference type="RefSeq" id="WP_075270526.1">
    <property type="nucleotide sequence ID" value="NZ_CP014332.1"/>
</dbReference>
<feature type="transmembrane region" description="Helical" evidence="5">
    <location>
        <begin position="492"/>
        <end position="511"/>
    </location>
</feature>
<dbReference type="PANTHER" id="PTHR47547:SF1">
    <property type="entry name" value="ASPARTATE-PROTON SYMPORTER"/>
    <property type="match status" value="1"/>
</dbReference>
<evidence type="ECO:0000256" key="2">
    <source>
        <dbReference type="ARBA" id="ARBA00022692"/>
    </source>
</evidence>
<dbReference type="GO" id="GO:0022857">
    <property type="term" value="F:transmembrane transporter activity"/>
    <property type="evidence" value="ECO:0007669"/>
    <property type="project" value="InterPro"/>
</dbReference>
<dbReference type="Pfam" id="PF13520">
    <property type="entry name" value="AA_permease_2"/>
    <property type="match status" value="1"/>
</dbReference>
<keyword evidence="7" id="KW-1185">Reference proteome</keyword>
<dbReference type="OrthoDB" id="9804700at2"/>
<comment type="subcellular location">
    <subcellularLocation>
        <location evidence="1">Membrane</location>
        <topology evidence="1">Multi-pass membrane protein</topology>
    </subcellularLocation>
</comment>
<feature type="transmembrane region" description="Helical" evidence="5">
    <location>
        <begin position="82"/>
        <end position="112"/>
    </location>
</feature>
<evidence type="ECO:0000313" key="6">
    <source>
        <dbReference type="EMBL" id="APS42808.1"/>
    </source>
</evidence>